<feature type="compositionally biased region" description="Basic and acidic residues" evidence="1">
    <location>
        <begin position="1225"/>
        <end position="1239"/>
    </location>
</feature>
<dbReference type="InterPro" id="IPR025331">
    <property type="entry name" value="TNT"/>
</dbReference>
<dbReference type="Pfam" id="PF15644">
    <property type="entry name" value="Gln_amidase"/>
    <property type="match status" value="1"/>
</dbReference>
<dbReference type="PANTHER" id="PTHR42059:SF1">
    <property type="entry name" value="TNT DOMAIN-CONTAINING PROTEIN"/>
    <property type="match status" value="1"/>
</dbReference>
<protein>
    <submittedName>
        <fullName evidence="6">Uncharacterized protein</fullName>
    </submittedName>
</protein>
<accession>A0A1A6B9V7</accession>
<feature type="compositionally biased region" description="Basic and acidic residues" evidence="1">
    <location>
        <begin position="538"/>
        <end position="571"/>
    </location>
</feature>
<proteinExistence type="predicted"/>
<feature type="compositionally biased region" description="Basic and acidic residues" evidence="1">
    <location>
        <begin position="510"/>
        <end position="523"/>
    </location>
</feature>
<evidence type="ECO:0000259" key="3">
    <source>
        <dbReference type="Pfam" id="PF14021"/>
    </source>
</evidence>
<evidence type="ECO:0000259" key="2">
    <source>
        <dbReference type="Pfam" id="PF06259"/>
    </source>
</evidence>
<feature type="domain" description="Tox-PL" evidence="4">
    <location>
        <begin position="1115"/>
        <end position="1166"/>
    </location>
</feature>
<feature type="compositionally biased region" description="Low complexity" evidence="1">
    <location>
        <begin position="436"/>
        <end position="455"/>
    </location>
</feature>
<dbReference type="GO" id="GO:0050135">
    <property type="term" value="F:NADP+ nucleosidase activity"/>
    <property type="evidence" value="ECO:0007669"/>
    <property type="project" value="InterPro"/>
</dbReference>
<feature type="region of interest" description="Disordered" evidence="1">
    <location>
        <begin position="290"/>
        <end position="610"/>
    </location>
</feature>
<feature type="compositionally biased region" description="Basic and acidic residues" evidence="1">
    <location>
        <begin position="479"/>
        <end position="489"/>
    </location>
</feature>
<dbReference type="EMBL" id="MAEM01000479">
    <property type="protein sequence ID" value="OBR99023.1"/>
    <property type="molecule type" value="Genomic_DNA"/>
</dbReference>
<comment type="caution">
    <text evidence="6">The sequence shown here is derived from an EMBL/GenBank/DDBJ whole genome shotgun (WGS) entry which is preliminary data.</text>
</comment>
<dbReference type="PANTHER" id="PTHR42059">
    <property type="entry name" value="TNT DOMAIN-CONTAINING PROTEIN"/>
    <property type="match status" value="1"/>
</dbReference>
<evidence type="ECO:0000256" key="1">
    <source>
        <dbReference type="SAM" id="MobiDB-lite"/>
    </source>
</evidence>
<dbReference type="Pfam" id="PF14021">
    <property type="entry name" value="TNT"/>
    <property type="match status" value="1"/>
</dbReference>
<dbReference type="RefSeq" id="WP_065136546.1">
    <property type="nucleotide sequence ID" value="NZ_JANFXG010000073.1"/>
</dbReference>
<feature type="domain" description="Outer membrane channel protein CpnT-like N-terminal" evidence="5">
    <location>
        <begin position="9"/>
        <end position="138"/>
    </location>
</feature>
<evidence type="ECO:0000259" key="4">
    <source>
        <dbReference type="Pfam" id="PF15644"/>
    </source>
</evidence>
<gene>
    <name evidence="6" type="ORF">A9W98_02585</name>
</gene>
<feature type="domain" description="TNT" evidence="3">
    <location>
        <begin position="1347"/>
        <end position="1432"/>
    </location>
</feature>
<feature type="region of interest" description="Disordered" evidence="1">
    <location>
        <begin position="1195"/>
        <end position="1246"/>
    </location>
</feature>
<dbReference type="Proteomes" id="UP000093757">
    <property type="component" value="Unassembled WGS sequence"/>
</dbReference>
<organism evidence="6 7">
    <name type="scientific">Mycobacterium gordonae</name>
    <dbReference type="NCBI Taxonomy" id="1778"/>
    <lineage>
        <taxon>Bacteria</taxon>
        <taxon>Bacillati</taxon>
        <taxon>Actinomycetota</taxon>
        <taxon>Actinomycetes</taxon>
        <taxon>Mycobacteriales</taxon>
        <taxon>Mycobacteriaceae</taxon>
        <taxon>Mycobacterium</taxon>
    </lineage>
</organism>
<dbReference type="InterPro" id="IPR010427">
    <property type="entry name" value="DUF1023"/>
</dbReference>
<dbReference type="InterPro" id="IPR053024">
    <property type="entry name" value="Fungal_surface_NADase"/>
</dbReference>
<dbReference type="Pfam" id="PF25547">
    <property type="entry name" value="WXG100_2"/>
    <property type="match status" value="1"/>
</dbReference>
<evidence type="ECO:0000313" key="7">
    <source>
        <dbReference type="Proteomes" id="UP000093757"/>
    </source>
</evidence>
<dbReference type="ESTHER" id="mycgo-a0a1a6b9v7">
    <property type="family name" value="Duf_1023"/>
</dbReference>
<evidence type="ECO:0000259" key="5">
    <source>
        <dbReference type="Pfam" id="PF25547"/>
    </source>
</evidence>
<dbReference type="InterPro" id="IPR057746">
    <property type="entry name" value="CpnT-like_N"/>
</dbReference>
<sequence>MGIEIPGWLRWVGDLIGEPFPEGDETACRRQADRWRYYADQLESHREGLAAATQTTLSGFKTGEIHDTLDRLLKPYGSSIDQIAGQLRQLADAVDSVATEIEFAKEMFIANLAALAATLVALAASAWINWGAPVEAAAAIAAIELVISQGIRAAAAKVASEALARVIAQLVTRALGGAAINAGISAGLNAGIQGQQMAQGNRPDFDWQSWRNDVASGAISGAVMGPVIRGAHDFDAGSALGNRAKNFGASFVGNAGGAAAAQQALTGHVNLADALGAGAVFGAVDGVRSPGVHSGGPETTALTGDRPGAPSVGPFPATPLIESSATVPGHSTDGTGARPAEVDVPLNLGSRPHDPIPLSPNEFNNPAAPPQTTSAPHIGAGDAPAGVSPSTAPPSAGQHAATASGGSPTAPPAGHAGPSTANPQVPAARAGLSDLAAPAAPPVRGADAAAPAGAGLREVADTHPVRGGNTAARESVAVPHHEIAREATPPRDLPTPRDAPPPRDPPSPQDAHRAPEVQPRRDAVPPPDGQPPRNGQRRAGDQHGRLDPHDGQPVRAAGRDPGGDVARHVDEPAEPGNLAPGSDDGALDAPAPAPDAGDRGRTVASDPDPEHALGVANEALWKRIPPVSPDEVRHHLADSTFGEQRASDNAIWWRELSGEEQRALIDSYSREIGNAEGIPAWARTEANEHQLSRLHDELQARRDAGEHLSRREVKQLRRFDQIRNTLDNARAELAGHGEVHILAFDPHAFGGDGRIVVSVGHDPHHAESVSWHVPGITTTIASLDINLTNALNHLESTRREDPHLTASSVAWIGYDAPSGKGLIRTPFRGLARAGGAILRGDIAAFNSAVNVIRGRLNDNHVFGHSYGSTTTSFAGRDGGLAGHVRSVTLLGSPGAAGQHRAGDFKIGDRVFVASSSRDPVTAAGARTPIWRGRVRGIGLGIDPAMHSFGATRITAEFPHHMDNWDTKGTHTAYYAFDAKLGVRAESLANFGRIAAGHFDQVQLEQHRTARPWWGAGKLTDEPAVGRPLRLEPTNGEPYSVRRRVWDPDWHSGDAEHSPQVDDLGHRVDVAHDGGCAHKVSEFLRERYGRDIALQTESVPPGVPARDLFEAWGSASRFASYNEIHDALIRHGDGSAALIASQWAGGPGQGGHAYVAVNDRGVVYLHDSFEQSRWPPFWGQNAVDRTAVGYFDRHGDPIDPLSGRPDQLQAAESVGHVAGEETSAGDDGRGPAAPRRDYDANGHTIPTDRLVHPQADLLDLSLLDSAANNPHRVSDALAPGVPSTHAEVQHMVPDSYDPHAGLSQDAWNDRYWPTGNRDAHGNPELVWPDPGVHPQGFLTPESRTPVVLNPGQFFDRFGPAFGVFGSPVGTSFPERALPPHSLDAGFHRYEVLRPVPVWEGHIAPAMGQPGGGVQYYFPRSIIDLVNAGYLREIPL</sequence>
<feature type="compositionally biased region" description="Pro residues" evidence="1">
    <location>
        <begin position="491"/>
        <end position="508"/>
    </location>
</feature>
<dbReference type="InterPro" id="IPR028908">
    <property type="entry name" value="Tox-PL_dom"/>
</dbReference>
<evidence type="ECO:0000313" key="6">
    <source>
        <dbReference type="EMBL" id="OBR99023.1"/>
    </source>
</evidence>
<dbReference type="OrthoDB" id="5969911at2"/>
<feature type="compositionally biased region" description="Low complexity" evidence="1">
    <location>
        <begin position="579"/>
        <end position="590"/>
    </location>
</feature>
<reference evidence="6 7" key="1">
    <citation type="submission" date="2016-06" db="EMBL/GenBank/DDBJ databases">
        <authorList>
            <person name="Kjaerup R.B."/>
            <person name="Dalgaard T.S."/>
            <person name="Juul-Madsen H.R."/>
        </authorList>
    </citation>
    <scope>NUCLEOTIDE SEQUENCE [LARGE SCALE GENOMIC DNA]</scope>
    <source>
        <strain evidence="6 7">1245752.6</strain>
    </source>
</reference>
<feature type="domain" description="DUF1023" evidence="2">
    <location>
        <begin position="753"/>
        <end position="922"/>
    </location>
</feature>
<name>A0A1A6B9V7_MYCGO</name>
<dbReference type="Pfam" id="PF06259">
    <property type="entry name" value="Abhydrolase_8"/>
    <property type="match status" value="1"/>
</dbReference>